<comment type="subcellular location">
    <subcellularLocation>
        <location evidence="7">Cytoplasm</location>
    </subcellularLocation>
</comment>
<comment type="cofactor">
    <cofactor evidence="7">
        <name>Mg(2+)</name>
        <dbReference type="ChEBI" id="CHEBI:18420"/>
    </cofactor>
    <text evidence="7">Binds 1 Mg(2+) ion per subunit.</text>
</comment>
<reference evidence="8 9" key="1">
    <citation type="submission" date="2017-09" db="EMBL/GenBank/DDBJ databases">
        <title>Whole genomes of Flavobacteriaceae.</title>
        <authorList>
            <person name="Stine C."/>
            <person name="Li C."/>
            <person name="Tadesse D."/>
        </authorList>
    </citation>
    <scope>NUCLEOTIDE SEQUENCE [LARGE SCALE GENOMIC DNA]</scope>
    <source>
        <strain evidence="8 9">ATCC 35036</strain>
    </source>
</reference>
<evidence type="ECO:0000313" key="9">
    <source>
        <dbReference type="Proteomes" id="UP000220828"/>
    </source>
</evidence>
<feature type="binding site" evidence="7">
    <location>
        <position position="33"/>
    </location>
    <ligand>
        <name>substrate</name>
    </ligand>
</feature>
<keyword evidence="7" id="KW-0479">Metal-binding</keyword>
<sequence>MKKIVLVGYMGSGKSHIGQLLSKMLHLHYLDLDDVIENHENKSIKNIFETQGEIYFRKIEHQILNELMQNANDMVLSLGGGTPCYYDNYHWLENPKIQSIYLEASVATLFERLQTQKAKRPILAPLSDDEMSSFIAKHLFERNEFYRKSQHIVSVNQKTPEQIVQEILLLLA</sequence>
<dbReference type="Pfam" id="PF01202">
    <property type="entry name" value="SKI"/>
    <property type="match status" value="1"/>
</dbReference>
<feature type="binding site" evidence="7">
    <location>
        <begin position="11"/>
        <end position="16"/>
    </location>
    <ligand>
        <name>ATP</name>
        <dbReference type="ChEBI" id="CHEBI:30616"/>
    </ligand>
</feature>
<keyword evidence="1 7" id="KW-0028">Amino-acid biosynthesis</keyword>
<dbReference type="GO" id="GO:0008652">
    <property type="term" value="P:amino acid biosynthetic process"/>
    <property type="evidence" value="ECO:0007669"/>
    <property type="project" value="UniProtKB-KW"/>
</dbReference>
<evidence type="ECO:0000256" key="1">
    <source>
        <dbReference type="ARBA" id="ARBA00022605"/>
    </source>
</evidence>
<dbReference type="Proteomes" id="UP000220828">
    <property type="component" value="Unassembled WGS sequence"/>
</dbReference>
<dbReference type="GO" id="GO:0005524">
    <property type="term" value="F:ATP binding"/>
    <property type="evidence" value="ECO:0007669"/>
    <property type="project" value="UniProtKB-UniRule"/>
</dbReference>
<dbReference type="PANTHER" id="PTHR21087">
    <property type="entry name" value="SHIKIMATE KINASE"/>
    <property type="match status" value="1"/>
</dbReference>
<dbReference type="InterPro" id="IPR027417">
    <property type="entry name" value="P-loop_NTPase"/>
</dbReference>
<comment type="similarity">
    <text evidence="7">Belongs to the shikimate kinase family.</text>
</comment>
<dbReference type="GO" id="GO:0009423">
    <property type="term" value="P:chorismate biosynthetic process"/>
    <property type="evidence" value="ECO:0007669"/>
    <property type="project" value="UniProtKB-UniRule"/>
</dbReference>
<dbReference type="CDD" id="cd00464">
    <property type="entry name" value="SK"/>
    <property type="match status" value="1"/>
</dbReference>
<dbReference type="HAMAP" id="MF_00109">
    <property type="entry name" value="Shikimate_kinase"/>
    <property type="match status" value="1"/>
</dbReference>
<dbReference type="Gene3D" id="3.40.50.300">
    <property type="entry name" value="P-loop containing nucleotide triphosphate hydrolases"/>
    <property type="match status" value="1"/>
</dbReference>
<dbReference type="EMBL" id="PCMW01000075">
    <property type="protein sequence ID" value="PDS22928.1"/>
    <property type="molecule type" value="Genomic_DNA"/>
</dbReference>
<dbReference type="EC" id="2.7.1.71" evidence="7"/>
<keyword evidence="2 7" id="KW-0808">Transferase</keyword>
<feature type="binding site" evidence="7">
    <location>
        <position position="15"/>
    </location>
    <ligand>
        <name>Mg(2+)</name>
        <dbReference type="ChEBI" id="CHEBI:18420"/>
    </ligand>
</feature>
<comment type="catalytic activity">
    <reaction evidence="7">
        <text>shikimate + ATP = 3-phosphoshikimate + ADP + H(+)</text>
        <dbReference type="Rhea" id="RHEA:13121"/>
        <dbReference type="ChEBI" id="CHEBI:15378"/>
        <dbReference type="ChEBI" id="CHEBI:30616"/>
        <dbReference type="ChEBI" id="CHEBI:36208"/>
        <dbReference type="ChEBI" id="CHEBI:145989"/>
        <dbReference type="ChEBI" id="CHEBI:456216"/>
        <dbReference type="EC" id="2.7.1.71"/>
    </reaction>
</comment>
<keyword evidence="5 7" id="KW-0067">ATP-binding</keyword>
<organism evidence="8 9">
    <name type="scientific">Flavobacterium branchiophilum</name>
    <dbReference type="NCBI Taxonomy" id="55197"/>
    <lineage>
        <taxon>Bacteria</taxon>
        <taxon>Pseudomonadati</taxon>
        <taxon>Bacteroidota</taxon>
        <taxon>Flavobacteriia</taxon>
        <taxon>Flavobacteriales</taxon>
        <taxon>Flavobacteriaceae</taxon>
        <taxon>Flavobacterium</taxon>
    </lineage>
</organism>
<comment type="subunit">
    <text evidence="7">Monomer.</text>
</comment>
<dbReference type="GO" id="GO:0000287">
    <property type="term" value="F:magnesium ion binding"/>
    <property type="evidence" value="ECO:0007669"/>
    <property type="project" value="UniProtKB-UniRule"/>
</dbReference>
<dbReference type="PANTHER" id="PTHR21087:SF16">
    <property type="entry name" value="SHIKIMATE KINASE 1, CHLOROPLASTIC"/>
    <property type="match status" value="1"/>
</dbReference>
<protein>
    <recommendedName>
        <fullName evidence="7">Shikimate kinase</fullName>
        <shortName evidence="7">SK</shortName>
        <ecNumber evidence="7">2.7.1.71</ecNumber>
    </recommendedName>
</protein>
<dbReference type="InterPro" id="IPR031322">
    <property type="entry name" value="Shikimate/glucono_kinase"/>
</dbReference>
<evidence type="ECO:0000256" key="7">
    <source>
        <dbReference type="HAMAP-Rule" id="MF_00109"/>
    </source>
</evidence>
<keyword evidence="4 7" id="KW-0418">Kinase</keyword>
<comment type="caution">
    <text evidence="8">The sequence shown here is derived from an EMBL/GenBank/DDBJ whole genome shotgun (WGS) entry which is preliminary data.</text>
</comment>
<feature type="binding site" evidence="7">
    <location>
        <position position="120"/>
    </location>
    <ligand>
        <name>ATP</name>
        <dbReference type="ChEBI" id="CHEBI:30616"/>
    </ligand>
</feature>
<proteinExistence type="inferred from homology"/>
<accession>A0A2H3KP85</accession>
<feature type="binding site" evidence="7">
    <location>
        <position position="80"/>
    </location>
    <ligand>
        <name>substrate</name>
    </ligand>
</feature>
<dbReference type="SUPFAM" id="SSF52540">
    <property type="entry name" value="P-loop containing nucleoside triphosphate hydrolases"/>
    <property type="match status" value="1"/>
</dbReference>
<evidence type="ECO:0000256" key="4">
    <source>
        <dbReference type="ARBA" id="ARBA00022777"/>
    </source>
</evidence>
<feature type="binding site" evidence="7">
    <location>
        <position position="142"/>
    </location>
    <ligand>
        <name>substrate</name>
    </ligand>
</feature>
<keyword evidence="7" id="KW-0460">Magnesium</keyword>
<name>A0A2H3KP85_9FLAO</name>
<dbReference type="GO" id="GO:0009073">
    <property type="term" value="P:aromatic amino acid family biosynthetic process"/>
    <property type="evidence" value="ECO:0007669"/>
    <property type="project" value="UniProtKB-KW"/>
</dbReference>
<evidence type="ECO:0000256" key="3">
    <source>
        <dbReference type="ARBA" id="ARBA00022741"/>
    </source>
</evidence>
<dbReference type="AlphaFoldDB" id="A0A2H3KP85"/>
<dbReference type="InterPro" id="IPR000623">
    <property type="entry name" value="Shikimate_kinase/TSH1"/>
</dbReference>
<comment type="caution">
    <text evidence="7">Lacks conserved residue(s) required for the propagation of feature annotation.</text>
</comment>
<dbReference type="OMA" id="FMGCGKS"/>
<dbReference type="RefSeq" id="WP_014084615.1">
    <property type="nucleotide sequence ID" value="NZ_CBCSFI010000005.1"/>
</dbReference>
<keyword evidence="6 7" id="KW-0057">Aromatic amino acid biosynthesis</keyword>
<evidence type="ECO:0000256" key="2">
    <source>
        <dbReference type="ARBA" id="ARBA00022679"/>
    </source>
</evidence>
<dbReference type="UniPathway" id="UPA00053">
    <property type="reaction ID" value="UER00088"/>
</dbReference>
<feature type="binding site" evidence="7">
    <location>
        <position position="57"/>
    </location>
    <ligand>
        <name>substrate</name>
    </ligand>
</feature>
<dbReference type="GO" id="GO:0004765">
    <property type="term" value="F:shikimate kinase activity"/>
    <property type="evidence" value="ECO:0007669"/>
    <property type="project" value="UniProtKB-UniRule"/>
</dbReference>
<evidence type="ECO:0000313" key="8">
    <source>
        <dbReference type="EMBL" id="PDS22928.1"/>
    </source>
</evidence>
<dbReference type="PRINTS" id="PR01100">
    <property type="entry name" value="SHIKIMTKNASE"/>
</dbReference>
<comment type="function">
    <text evidence="7">Catalyzes the specific phosphorylation of the 3-hydroxyl group of shikimic acid using ATP as a cosubstrate.</text>
</comment>
<evidence type="ECO:0000256" key="5">
    <source>
        <dbReference type="ARBA" id="ARBA00022840"/>
    </source>
</evidence>
<dbReference type="GO" id="GO:0005829">
    <property type="term" value="C:cytosol"/>
    <property type="evidence" value="ECO:0007669"/>
    <property type="project" value="TreeGrafter"/>
</dbReference>
<evidence type="ECO:0000256" key="6">
    <source>
        <dbReference type="ARBA" id="ARBA00023141"/>
    </source>
</evidence>
<gene>
    <name evidence="7" type="primary">aroK</name>
    <name evidence="8" type="ORF">B0A77_12145</name>
</gene>
<comment type="pathway">
    <text evidence="7">Metabolic intermediate biosynthesis; chorismate biosynthesis; chorismate from D-erythrose 4-phosphate and phosphoenolpyruvate: step 5/7.</text>
</comment>
<keyword evidence="3 7" id="KW-0547">Nucleotide-binding</keyword>
<keyword evidence="7" id="KW-0963">Cytoplasm</keyword>
<dbReference type="OrthoDB" id="9800332at2"/>